<dbReference type="eggNOG" id="ENOG5033ABG">
    <property type="taxonomic scope" value="Bacteria"/>
</dbReference>
<protein>
    <submittedName>
        <fullName evidence="1">Uncharacterized protein</fullName>
    </submittedName>
</protein>
<reference evidence="1 2" key="1">
    <citation type="submission" date="2012-05" db="EMBL/GenBank/DDBJ databases">
        <authorList>
            <person name="Weinstock G."/>
            <person name="Sodergren E."/>
            <person name="Lobos E.A."/>
            <person name="Fulton L."/>
            <person name="Fulton R."/>
            <person name="Courtney L."/>
            <person name="Fronick C."/>
            <person name="O'Laughlin M."/>
            <person name="Godfrey J."/>
            <person name="Wilson R.M."/>
            <person name="Miner T."/>
            <person name="Farmer C."/>
            <person name="Delehaunty K."/>
            <person name="Cordes M."/>
            <person name="Minx P."/>
            <person name="Tomlinson C."/>
            <person name="Chen J."/>
            <person name="Wollam A."/>
            <person name="Pepin K.H."/>
            <person name="Bhonagiri V."/>
            <person name="Zhang X."/>
            <person name="Suruliraj S."/>
            <person name="Warren W."/>
            <person name="Mitreva M."/>
            <person name="Mardis E.R."/>
            <person name="Wilson R.K."/>
        </authorList>
    </citation>
    <scope>NUCLEOTIDE SEQUENCE [LARGE SCALE GENOMIC DNA]</scope>
    <source>
        <strain evidence="1 2">DSM 1785</strain>
    </source>
</reference>
<sequence length="186" mass="20946">MTVIVISTFIVINSNGREKSIEAALNIETTSNHRIIYEEPTDKGSIIFGISTGNFKEYLFTAFVNKNLFGYKDLYSGVSSIDGFDARDLTVQYFPAIKQTSLPIYFGVILNNEIETVSVKQVNSSEVKMAKIIEAGGTRIWLVYMNGFEGTEFEIDGYSRDGTCVYNLKDTTPWKVEQKPIKSPYE</sequence>
<evidence type="ECO:0000313" key="1">
    <source>
        <dbReference type="EMBL" id="EKY23857.1"/>
    </source>
</evidence>
<dbReference type="PATRIC" id="fig|545697.3.peg.2822"/>
<dbReference type="AlphaFoldDB" id="L1Q8D1"/>
<evidence type="ECO:0000313" key="2">
    <source>
        <dbReference type="Proteomes" id="UP000010420"/>
    </source>
</evidence>
<organism evidence="1 2">
    <name type="scientific">Clostridium celatum DSM 1785</name>
    <dbReference type="NCBI Taxonomy" id="545697"/>
    <lineage>
        <taxon>Bacteria</taxon>
        <taxon>Bacillati</taxon>
        <taxon>Bacillota</taxon>
        <taxon>Clostridia</taxon>
        <taxon>Eubacteriales</taxon>
        <taxon>Clostridiaceae</taxon>
        <taxon>Clostridium</taxon>
    </lineage>
</organism>
<comment type="caution">
    <text evidence="1">The sequence shown here is derived from an EMBL/GenBank/DDBJ whole genome shotgun (WGS) entry which is preliminary data.</text>
</comment>
<gene>
    <name evidence="1" type="ORF">HMPREF0216_02870</name>
</gene>
<name>L1Q8D1_9CLOT</name>
<keyword evidence="2" id="KW-1185">Reference proteome</keyword>
<accession>L1Q8D1</accession>
<proteinExistence type="predicted"/>
<dbReference type="HOGENOM" id="CLU_1452077_0_0_9"/>
<dbReference type="EMBL" id="AMEZ01000093">
    <property type="protein sequence ID" value="EKY23857.1"/>
    <property type="molecule type" value="Genomic_DNA"/>
</dbReference>
<dbReference type="Proteomes" id="UP000010420">
    <property type="component" value="Unassembled WGS sequence"/>
</dbReference>